<dbReference type="Pfam" id="PF13173">
    <property type="entry name" value="AAA_14"/>
    <property type="match status" value="1"/>
</dbReference>
<dbReference type="InterPro" id="IPR027417">
    <property type="entry name" value="P-loop_NTPase"/>
</dbReference>
<dbReference type="PANTHER" id="PTHR33295:SF7">
    <property type="entry name" value="ATPASE"/>
    <property type="match status" value="1"/>
</dbReference>
<protein>
    <submittedName>
        <fullName evidence="3">DUF4143 domain-containing protein</fullName>
    </submittedName>
</protein>
<accession>A0AAP8ZVM2</accession>
<dbReference type="InterPro" id="IPR025420">
    <property type="entry name" value="DUF4143"/>
</dbReference>
<proteinExistence type="predicted"/>
<dbReference type="SUPFAM" id="SSF52540">
    <property type="entry name" value="P-loop containing nucleoside triphosphate hydrolases"/>
    <property type="match status" value="1"/>
</dbReference>
<evidence type="ECO:0000313" key="4">
    <source>
        <dbReference type="Proteomes" id="UP000028294"/>
    </source>
</evidence>
<feature type="domain" description="DUF4143" evidence="2">
    <location>
        <begin position="278"/>
        <end position="396"/>
    </location>
</feature>
<evidence type="ECO:0000259" key="1">
    <source>
        <dbReference type="Pfam" id="PF13173"/>
    </source>
</evidence>
<dbReference type="AlphaFoldDB" id="A0AAP8ZVM2"/>
<dbReference type="RefSeq" id="WP_032597419.1">
    <property type="nucleotide sequence ID" value="NZ_CP036553.1"/>
</dbReference>
<gene>
    <name evidence="3" type="ORF">IA74_009705</name>
</gene>
<organism evidence="3 4">
    <name type="scientific">Bacteroides fragilis</name>
    <dbReference type="NCBI Taxonomy" id="817"/>
    <lineage>
        <taxon>Bacteria</taxon>
        <taxon>Pseudomonadati</taxon>
        <taxon>Bacteroidota</taxon>
        <taxon>Bacteroidia</taxon>
        <taxon>Bacteroidales</taxon>
        <taxon>Bacteroidaceae</taxon>
        <taxon>Bacteroides</taxon>
    </lineage>
</organism>
<dbReference type="PANTHER" id="PTHR33295">
    <property type="entry name" value="ATPASE"/>
    <property type="match status" value="1"/>
</dbReference>
<evidence type="ECO:0000313" key="3">
    <source>
        <dbReference type="EMBL" id="QCQ36370.1"/>
    </source>
</evidence>
<dbReference type="InterPro" id="IPR041682">
    <property type="entry name" value="AAA_14"/>
</dbReference>
<dbReference type="Proteomes" id="UP000028294">
    <property type="component" value="Chromosome"/>
</dbReference>
<sequence length="443" mass="51142">MIFKRKLYGRMLQWKHDSNGESALLIKGARRVGKSTLAQQFAQNEYDSHIAIDFARCKKEVRNLFDDISDLDYIFMRLQILFKTDLVRRKSVIIFDEVQKCPNARQAIKYLVEDGRYDYIETGSLLSIKQNVKDILIPSEEHELCLFPLDYEEFKWALDDNVSIPLLKKLYDSRKPMGDDGNRSLMRDFRLYMLVGGMPQAVKSYIETKSLSKVDVVKRSIISLYEKDFNKIDPTGNASKLFHGIPGELTRNASRYIVRSATDGGRPQRMLETISDMQDSMVVNLAYHANDPSAGMALHRDTDRYKMFVGDTGLFVTLAFWDKQFTDNIIYEKLLSDKLSADLGYVYENVIAQMLKAAGHELYYYTFPTESGKHNYEVDFLIADGDKVSPVEVKSSGYKAHASLDAFCKKFSSRIRNKYLVYTKDLRKEEDVLYLPAYMTMFL</sequence>
<dbReference type="Gene3D" id="3.40.50.300">
    <property type="entry name" value="P-loop containing nucleotide triphosphate hydrolases"/>
    <property type="match status" value="1"/>
</dbReference>
<feature type="domain" description="AAA" evidence="1">
    <location>
        <begin position="22"/>
        <end position="154"/>
    </location>
</feature>
<evidence type="ECO:0000259" key="2">
    <source>
        <dbReference type="Pfam" id="PF13635"/>
    </source>
</evidence>
<name>A0AAP8ZVM2_BACFG</name>
<dbReference type="EMBL" id="CP036553">
    <property type="protein sequence ID" value="QCQ36370.1"/>
    <property type="molecule type" value="Genomic_DNA"/>
</dbReference>
<reference evidence="3 4" key="1">
    <citation type="submission" date="2019-03" db="EMBL/GenBank/DDBJ databases">
        <title>Complete genome assembly of MDR B. fragilis.</title>
        <authorList>
            <person name="Sydenham T.V."/>
            <person name="Hasman H."/>
            <person name="Justesen U.S."/>
        </authorList>
    </citation>
    <scope>NUCLEOTIDE SEQUENCE [LARGE SCALE GENOMIC DNA]</scope>
    <source>
        <strain evidence="3 4">DCMOUH0067B</strain>
    </source>
</reference>
<dbReference type="Pfam" id="PF13635">
    <property type="entry name" value="DUF4143"/>
    <property type="match status" value="1"/>
</dbReference>